<evidence type="ECO:0000256" key="9">
    <source>
        <dbReference type="SAM" id="Phobius"/>
    </source>
</evidence>
<evidence type="ECO:0000256" key="1">
    <source>
        <dbReference type="ARBA" id="ARBA00004651"/>
    </source>
</evidence>
<keyword evidence="4 10" id="KW-0762">Sugar transport</keyword>
<protein>
    <submittedName>
        <fullName evidence="10">PTS sugar transporter subunit IIC</fullName>
    </submittedName>
</protein>
<feature type="transmembrane region" description="Helical" evidence="9">
    <location>
        <begin position="37"/>
        <end position="61"/>
    </location>
</feature>
<name>A0ABT4BYX0_9LACT</name>
<comment type="subcellular location">
    <subcellularLocation>
        <location evidence="1">Cell membrane</location>
        <topology evidence="1">Multi-pass membrane protein</topology>
    </subcellularLocation>
</comment>
<feature type="transmembrane region" description="Helical" evidence="9">
    <location>
        <begin position="67"/>
        <end position="88"/>
    </location>
</feature>
<feature type="transmembrane region" description="Helical" evidence="9">
    <location>
        <begin position="176"/>
        <end position="202"/>
    </location>
</feature>
<evidence type="ECO:0000256" key="8">
    <source>
        <dbReference type="ARBA" id="ARBA00023136"/>
    </source>
</evidence>
<dbReference type="PROSITE" id="PS51106">
    <property type="entry name" value="PTS_EIIC_TYPE_4"/>
    <property type="match status" value="1"/>
</dbReference>
<keyword evidence="6 9" id="KW-0812">Transmembrane</keyword>
<dbReference type="GeneID" id="86970073"/>
<dbReference type="RefSeq" id="WP_064293451.1">
    <property type="nucleotide sequence ID" value="NZ_JAOTMC010000003.1"/>
</dbReference>
<evidence type="ECO:0000256" key="6">
    <source>
        <dbReference type="ARBA" id="ARBA00022692"/>
    </source>
</evidence>
<feature type="transmembrane region" description="Helical" evidence="9">
    <location>
        <begin position="140"/>
        <end position="164"/>
    </location>
</feature>
<feature type="transmembrane region" description="Helical" evidence="9">
    <location>
        <begin position="95"/>
        <end position="120"/>
    </location>
</feature>
<keyword evidence="7 9" id="KW-1133">Transmembrane helix</keyword>
<dbReference type="InterPro" id="IPR004700">
    <property type="entry name" value="PTS_IIC_man"/>
</dbReference>
<accession>A0ABT4BYX0</accession>
<keyword evidence="11" id="KW-1185">Reference proteome</keyword>
<comment type="caution">
    <text evidence="10">The sequence shown here is derived from an EMBL/GenBank/DDBJ whole genome shotgun (WGS) entry which is preliminary data.</text>
</comment>
<sequence length="269" mass="28411">MTSIFWSALLVAVAYFICFGGDWLIGQNMADQPIVMGPIVGLLLGDLHTGLVLGASLQAVFMGAVNVGGAVSLNPSFGTALAVAFTILSKSGNEVALVLAVPLGLLGGMMEIAGNSIASLFGDVWDKAAEENNGKKIVQIHYGVFLLKYIGYSLVIFLCVLAGADVVKNFVDHLPDFITSGLGVVAGLLPGVGFAVLLKMIWAKELAIYYFIGFILFTYLKLPLIVIAVIGIAIAIVIGGIDHRFNQLQISIAKGKESAQTSDEEEFLS</sequence>
<dbReference type="EMBL" id="JAOTMD010000002">
    <property type="protein sequence ID" value="MCY3024905.1"/>
    <property type="molecule type" value="Genomic_DNA"/>
</dbReference>
<organism evidence="10 11">
    <name type="scientific">Aerococcus loyolae</name>
    <dbReference type="NCBI Taxonomy" id="2976809"/>
    <lineage>
        <taxon>Bacteria</taxon>
        <taxon>Bacillati</taxon>
        <taxon>Bacillota</taxon>
        <taxon>Bacilli</taxon>
        <taxon>Lactobacillales</taxon>
        <taxon>Aerococcaceae</taxon>
        <taxon>Aerococcus</taxon>
    </lineage>
</organism>
<dbReference type="InterPro" id="IPR050303">
    <property type="entry name" value="GatZ_KbaZ_carbometab"/>
</dbReference>
<gene>
    <name evidence="10" type="ORF">ODY23_01090</name>
</gene>
<feature type="transmembrane region" description="Helical" evidence="9">
    <location>
        <begin position="208"/>
        <end position="241"/>
    </location>
</feature>
<keyword evidence="2" id="KW-0813">Transport</keyword>
<feature type="transmembrane region" description="Helical" evidence="9">
    <location>
        <begin position="6"/>
        <end position="25"/>
    </location>
</feature>
<proteinExistence type="predicted"/>
<keyword evidence="8 9" id="KW-0472">Membrane</keyword>
<evidence type="ECO:0000313" key="10">
    <source>
        <dbReference type="EMBL" id="MCY3024905.1"/>
    </source>
</evidence>
<evidence type="ECO:0000313" key="11">
    <source>
        <dbReference type="Proteomes" id="UP001072007"/>
    </source>
</evidence>
<evidence type="ECO:0000256" key="7">
    <source>
        <dbReference type="ARBA" id="ARBA00022989"/>
    </source>
</evidence>
<dbReference type="PANTHER" id="PTHR32502:SF8">
    <property type="entry name" value="N-ACETYLGALACTOSAMINE PERMEASE IIC COMPONENT 1"/>
    <property type="match status" value="1"/>
</dbReference>
<evidence type="ECO:0000256" key="5">
    <source>
        <dbReference type="ARBA" id="ARBA00022683"/>
    </source>
</evidence>
<dbReference type="Pfam" id="PF03609">
    <property type="entry name" value="EII-Sor"/>
    <property type="match status" value="1"/>
</dbReference>
<dbReference type="Proteomes" id="UP001072007">
    <property type="component" value="Unassembled WGS sequence"/>
</dbReference>
<keyword evidence="5" id="KW-0598">Phosphotransferase system</keyword>
<evidence type="ECO:0000256" key="2">
    <source>
        <dbReference type="ARBA" id="ARBA00022448"/>
    </source>
</evidence>
<evidence type="ECO:0000256" key="4">
    <source>
        <dbReference type="ARBA" id="ARBA00022597"/>
    </source>
</evidence>
<evidence type="ECO:0000256" key="3">
    <source>
        <dbReference type="ARBA" id="ARBA00022475"/>
    </source>
</evidence>
<dbReference type="PANTHER" id="PTHR32502">
    <property type="entry name" value="N-ACETYLGALACTOSAMINE PERMEASE II COMPONENT-RELATED"/>
    <property type="match status" value="1"/>
</dbReference>
<keyword evidence="3" id="KW-1003">Cell membrane</keyword>
<reference evidence="10" key="1">
    <citation type="submission" date="2024-05" db="EMBL/GenBank/DDBJ databases">
        <title>Aerococcus urinae taxonomy study.</title>
        <authorList>
            <person name="Christensen J."/>
            <person name="Senneby E."/>
        </authorList>
    </citation>
    <scope>NUCLEOTIDE SEQUENCE</scope>
    <source>
        <strain evidence="10">CDC-3352-U95</strain>
    </source>
</reference>